<dbReference type="EMBL" id="FNUC01000004">
    <property type="protein sequence ID" value="SEF13501.1"/>
    <property type="molecule type" value="Genomic_DNA"/>
</dbReference>
<accession>A0A1H5PK93</accession>
<sequence length="77" mass="8550">MEIRGDFDVPVAGAEAAYLLHTPTRREAADWVRRDPLVRHGHYVPDIVEWRLVGINTGAVDPALKPPDDLTTSTTET</sequence>
<keyword evidence="2" id="KW-1185">Reference proteome</keyword>
<gene>
    <name evidence="1" type="ORF">SAMN04488561_4400</name>
</gene>
<dbReference type="RefSeq" id="WP_069110107.1">
    <property type="nucleotide sequence ID" value="NZ_FNUC01000004.1"/>
</dbReference>
<dbReference type="STRING" id="561176.SAMN04488561_4400"/>
<reference evidence="2" key="1">
    <citation type="submission" date="2016-10" db="EMBL/GenBank/DDBJ databases">
        <authorList>
            <person name="Varghese N."/>
            <person name="Submissions S."/>
        </authorList>
    </citation>
    <scope>NUCLEOTIDE SEQUENCE [LARGE SCALE GENOMIC DNA]</scope>
    <source>
        <strain evidence="2">DSM 45237</strain>
    </source>
</reference>
<evidence type="ECO:0000313" key="2">
    <source>
        <dbReference type="Proteomes" id="UP000181980"/>
    </source>
</evidence>
<proteinExistence type="predicted"/>
<organism evidence="1 2">
    <name type="scientific">Jiangella alba</name>
    <dbReference type="NCBI Taxonomy" id="561176"/>
    <lineage>
        <taxon>Bacteria</taxon>
        <taxon>Bacillati</taxon>
        <taxon>Actinomycetota</taxon>
        <taxon>Actinomycetes</taxon>
        <taxon>Jiangellales</taxon>
        <taxon>Jiangellaceae</taxon>
        <taxon>Jiangella</taxon>
    </lineage>
</organism>
<evidence type="ECO:0008006" key="3">
    <source>
        <dbReference type="Google" id="ProtNLM"/>
    </source>
</evidence>
<dbReference type="AlphaFoldDB" id="A0A1H5PK93"/>
<evidence type="ECO:0000313" key="1">
    <source>
        <dbReference type="EMBL" id="SEF13501.1"/>
    </source>
</evidence>
<dbReference type="Proteomes" id="UP000181980">
    <property type="component" value="Unassembled WGS sequence"/>
</dbReference>
<name>A0A1H5PK93_9ACTN</name>
<protein>
    <recommendedName>
        <fullName evidence="3">YCII-related domain-containing protein</fullName>
    </recommendedName>
</protein>